<dbReference type="InterPro" id="IPR000297">
    <property type="entry name" value="PPIase_PpiC"/>
</dbReference>
<sequence length="260" mass="30197">MFKKLYQDPLVLFLLVGALVFAFYNAVVLQASTPVALSEDNRQMFVEQYELLTGREASQSEIKKIENDYILEEVLFREAIEAGMHLTDPEVRAKLIEEMRYQITGILPEPDEAKLVQYYLTHIKRYEIEASVSFQHVYFTQQPDSSILNQLQAGESVDGDEFWRGRVLPDYGISMIRGMFGKPFLERIVNAPENEWIGPEQSMLGWHFVKVLSHQPIKPLTFEQAKMQVTNDYTVDILEGSVRDYVDDLEDKYEIIHYVE</sequence>
<evidence type="ECO:0000259" key="1">
    <source>
        <dbReference type="Pfam" id="PF13145"/>
    </source>
</evidence>
<proteinExistence type="predicted"/>
<dbReference type="RefSeq" id="WP_039490362.1">
    <property type="nucleotide sequence ID" value="NZ_JASGWX010000012.1"/>
</dbReference>
<keyword evidence="2" id="KW-0413">Isomerase</keyword>
<organism evidence="2 3">
    <name type="scientific">Pseudoalteromonas distincta</name>
    <dbReference type="NCBI Taxonomy" id="77608"/>
    <lineage>
        <taxon>Bacteria</taxon>
        <taxon>Pseudomonadati</taxon>
        <taxon>Pseudomonadota</taxon>
        <taxon>Gammaproteobacteria</taxon>
        <taxon>Alteromonadales</taxon>
        <taxon>Pseudoalteromonadaceae</taxon>
        <taxon>Pseudoalteromonas</taxon>
    </lineage>
</organism>
<evidence type="ECO:0000313" key="2">
    <source>
        <dbReference type="EMBL" id="MDP4485288.1"/>
    </source>
</evidence>
<dbReference type="GO" id="GO:0016853">
    <property type="term" value="F:isomerase activity"/>
    <property type="evidence" value="ECO:0007669"/>
    <property type="project" value="UniProtKB-KW"/>
</dbReference>
<comment type="caution">
    <text evidence="2">The sequence shown here is derived from an EMBL/GenBank/DDBJ whole genome shotgun (WGS) entry which is preliminary data.</text>
</comment>
<dbReference type="EMBL" id="JASGWX010000012">
    <property type="protein sequence ID" value="MDP4485288.1"/>
    <property type="molecule type" value="Genomic_DNA"/>
</dbReference>
<accession>A0ABT9GHB6</accession>
<name>A0ABT9GHB6_9GAMM</name>
<dbReference type="Proteomes" id="UP001242314">
    <property type="component" value="Unassembled WGS sequence"/>
</dbReference>
<keyword evidence="3" id="KW-1185">Reference proteome</keyword>
<protein>
    <submittedName>
        <fullName evidence="2">Peptidylprolyl isomerase</fullName>
    </submittedName>
</protein>
<reference evidence="2 3" key="1">
    <citation type="submission" date="2023-04" db="EMBL/GenBank/DDBJ databases">
        <title>Novel Pseudoalteromonas species isolated from Pacific coral.</title>
        <authorList>
            <person name="Videau P."/>
            <person name="Shlafstein M.D."/>
            <person name="Oline D.K."/>
            <person name="Strangman W.K."/>
            <person name="Hahnke R.L."/>
            <person name="Saw J.H."/>
            <person name="Ushijima B."/>
        </authorList>
    </citation>
    <scope>NUCLEOTIDE SEQUENCE [LARGE SCALE GENOMIC DNA]</scope>
    <source>
        <strain evidence="2 3">LMG 14908</strain>
    </source>
</reference>
<feature type="domain" description="PpiC" evidence="1">
    <location>
        <begin position="110"/>
        <end position="226"/>
    </location>
</feature>
<dbReference type="Pfam" id="PF13145">
    <property type="entry name" value="Rotamase_2"/>
    <property type="match status" value="1"/>
</dbReference>
<gene>
    <name evidence="2" type="ORF">QDH73_14845</name>
</gene>
<evidence type="ECO:0000313" key="3">
    <source>
        <dbReference type="Proteomes" id="UP001242314"/>
    </source>
</evidence>